<feature type="region of interest" description="Disordered" evidence="4">
    <location>
        <begin position="85"/>
        <end position="139"/>
    </location>
</feature>
<evidence type="ECO:0000259" key="6">
    <source>
        <dbReference type="PROSITE" id="PS51782"/>
    </source>
</evidence>
<dbReference type="EMBL" id="JAUTDP010000006">
    <property type="protein sequence ID" value="KAK3398712.1"/>
    <property type="molecule type" value="Genomic_DNA"/>
</dbReference>
<dbReference type="PANTHER" id="PTHR34997:SF18">
    <property type="entry name" value="LYSM DOMAIN-CONTAINING PROTEIN"/>
    <property type="match status" value="1"/>
</dbReference>
<name>A0AAE0PF52_SORBR</name>
<feature type="compositionally biased region" description="Low complexity" evidence="4">
    <location>
        <begin position="87"/>
        <end position="128"/>
    </location>
</feature>
<dbReference type="SMART" id="SM00257">
    <property type="entry name" value="LysM"/>
    <property type="match status" value="4"/>
</dbReference>
<dbReference type="GO" id="GO:0008061">
    <property type="term" value="F:chitin binding"/>
    <property type="evidence" value="ECO:0007669"/>
    <property type="project" value="UniProtKB-KW"/>
</dbReference>
<dbReference type="InterPro" id="IPR018392">
    <property type="entry name" value="LysM"/>
</dbReference>
<reference evidence="7" key="1">
    <citation type="journal article" date="2023" name="Mol. Phylogenet. Evol.">
        <title>Genome-scale phylogeny and comparative genomics of the fungal order Sordariales.</title>
        <authorList>
            <person name="Hensen N."/>
            <person name="Bonometti L."/>
            <person name="Westerberg I."/>
            <person name="Brannstrom I.O."/>
            <person name="Guillou S."/>
            <person name="Cros-Aarteil S."/>
            <person name="Calhoun S."/>
            <person name="Haridas S."/>
            <person name="Kuo A."/>
            <person name="Mondo S."/>
            <person name="Pangilinan J."/>
            <person name="Riley R."/>
            <person name="LaButti K."/>
            <person name="Andreopoulos B."/>
            <person name="Lipzen A."/>
            <person name="Chen C."/>
            <person name="Yan M."/>
            <person name="Daum C."/>
            <person name="Ng V."/>
            <person name="Clum A."/>
            <person name="Steindorff A."/>
            <person name="Ohm R.A."/>
            <person name="Martin F."/>
            <person name="Silar P."/>
            <person name="Natvig D.O."/>
            <person name="Lalanne C."/>
            <person name="Gautier V."/>
            <person name="Ament-Velasquez S.L."/>
            <person name="Kruys A."/>
            <person name="Hutchinson M.I."/>
            <person name="Powell A.J."/>
            <person name="Barry K."/>
            <person name="Miller A.N."/>
            <person name="Grigoriev I.V."/>
            <person name="Debuchy R."/>
            <person name="Gladieux P."/>
            <person name="Hiltunen Thoren M."/>
            <person name="Johannesson H."/>
        </authorList>
    </citation>
    <scope>NUCLEOTIDE SEQUENCE</scope>
    <source>
        <strain evidence="7">FGSC 1904</strain>
    </source>
</reference>
<keyword evidence="1" id="KW-0147">Chitin-binding</keyword>
<dbReference type="InterPro" id="IPR052210">
    <property type="entry name" value="LysM1-like"/>
</dbReference>
<feature type="domain" description="LysM" evidence="6">
    <location>
        <begin position="232"/>
        <end position="278"/>
    </location>
</feature>
<feature type="signal peptide" evidence="5">
    <location>
        <begin position="1"/>
        <end position="20"/>
    </location>
</feature>
<dbReference type="InterPro" id="IPR036779">
    <property type="entry name" value="LysM_dom_sf"/>
</dbReference>
<evidence type="ECO:0000256" key="4">
    <source>
        <dbReference type="SAM" id="MobiDB-lite"/>
    </source>
</evidence>
<evidence type="ECO:0000313" key="7">
    <source>
        <dbReference type="EMBL" id="KAK3398712.1"/>
    </source>
</evidence>
<sequence length="425" mass="44855">MQLTRFQVLAAGLLPGMVSARALSPRAVDCWFSTAPDLGATCESFAASWGQSVDELKKLNPGISCPDLDGSQLYCVIGAVTDDPAPSSSSSSSSSTSTSTTLKTTTTTVRTTTTTTSTSSTSTSSSTTAVPAPSNSPQMPGLAANCDKFYKVASGDSCDTIASKNGITVAQFTTWNTEINAECSNLWLDYYVCVHVPGAAAPTTTTTTTSTTAAPAPTNSPQMPGLAANCDGFYKVASGDSCETIASKNSITTAQFKSWNTEINAQCSNLWLDYYVCVHVPGAVTQKPTTTTTTTAPAATNSPQMPGIVANCDGYHKIASGDQCGTIATKYGITTEQFLSYNSYINAQCSNLWAGYYVCIHATPSPLFPGTVSNCKRYYQIKSGDSCWSIYSGAGITFDQFRKYNPQVNADCNNLWLGYYVCTGV</sequence>
<comment type="caution">
    <text evidence="7">The sequence shown here is derived from an EMBL/GenBank/DDBJ whole genome shotgun (WGS) entry which is preliminary data.</text>
</comment>
<dbReference type="PANTHER" id="PTHR34997">
    <property type="entry name" value="AM15"/>
    <property type="match status" value="1"/>
</dbReference>
<reference evidence="7" key="2">
    <citation type="submission" date="2023-07" db="EMBL/GenBank/DDBJ databases">
        <authorList>
            <consortium name="Lawrence Berkeley National Laboratory"/>
            <person name="Haridas S."/>
            <person name="Hensen N."/>
            <person name="Bonometti L."/>
            <person name="Westerberg I."/>
            <person name="Brannstrom I.O."/>
            <person name="Guillou S."/>
            <person name="Cros-Aarteil S."/>
            <person name="Calhoun S."/>
            <person name="Kuo A."/>
            <person name="Mondo S."/>
            <person name="Pangilinan J."/>
            <person name="Riley R."/>
            <person name="LaButti K."/>
            <person name="Andreopoulos B."/>
            <person name="Lipzen A."/>
            <person name="Chen C."/>
            <person name="Yanf M."/>
            <person name="Daum C."/>
            <person name="Ng V."/>
            <person name="Clum A."/>
            <person name="Steindorff A."/>
            <person name="Ohm R."/>
            <person name="Martin F."/>
            <person name="Silar P."/>
            <person name="Natvig D."/>
            <person name="Lalanne C."/>
            <person name="Gautier V."/>
            <person name="Ament-velasquez S.L."/>
            <person name="Kruys A."/>
            <person name="Hutchinson M.I."/>
            <person name="Powell A.J."/>
            <person name="Barry K."/>
            <person name="Miller A.N."/>
            <person name="Grigoriev I.V."/>
            <person name="Debuchy R."/>
            <person name="Gladieux P."/>
            <person name="Thoren M.H."/>
            <person name="Johannesson H."/>
        </authorList>
    </citation>
    <scope>NUCLEOTIDE SEQUENCE</scope>
    <source>
        <strain evidence="7">FGSC 1904</strain>
    </source>
</reference>
<accession>A0AAE0PF52</accession>
<feature type="chain" id="PRO_5042255740" description="LysM domain-containing protein" evidence="5">
    <location>
        <begin position="21"/>
        <end position="425"/>
    </location>
</feature>
<feature type="domain" description="LysM" evidence="6">
    <location>
        <begin position="30"/>
        <end position="76"/>
    </location>
</feature>
<proteinExistence type="inferred from homology"/>
<evidence type="ECO:0000256" key="2">
    <source>
        <dbReference type="ARBA" id="ARBA00023026"/>
    </source>
</evidence>
<keyword evidence="2" id="KW-0843">Virulence</keyword>
<feature type="domain" description="LysM" evidence="6">
    <location>
        <begin position="148"/>
        <end position="194"/>
    </location>
</feature>
<dbReference type="Proteomes" id="UP001281003">
    <property type="component" value="Unassembled WGS sequence"/>
</dbReference>
<protein>
    <recommendedName>
        <fullName evidence="6">LysM domain-containing protein</fullName>
    </recommendedName>
</protein>
<dbReference type="SUPFAM" id="SSF54106">
    <property type="entry name" value="LysM domain"/>
    <property type="match status" value="4"/>
</dbReference>
<dbReference type="PROSITE" id="PS51782">
    <property type="entry name" value="LYSM"/>
    <property type="match status" value="5"/>
</dbReference>
<evidence type="ECO:0000313" key="8">
    <source>
        <dbReference type="Proteomes" id="UP001281003"/>
    </source>
</evidence>
<evidence type="ECO:0000256" key="5">
    <source>
        <dbReference type="SAM" id="SignalP"/>
    </source>
</evidence>
<feature type="domain" description="LysM" evidence="6">
    <location>
        <begin position="314"/>
        <end position="360"/>
    </location>
</feature>
<dbReference type="CDD" id="cd00118">
    <property type="entry name" value="LysM"/>
    <property type="match status" value="4"/>
</dbReference>
<keyword evidence="5" id="KW-0732">Signal</keyword>
<dbReference type="Gene3D" id="3.10.350.10">
    <property type="entry name" value="LysM domain"/>
    <property type="match status" value="5"/>
</dbReference>
<comment type="similarity">
    <text evidence="3">Belongs to the secreted LysM effector family.</text>
</comment>
<evidence type="ECO:0000256" key="1">
    <source>
        <dbReference type="ARBA" id="ARBA00022669"/>
    </source>
</evidence>
<organism evidence="7 8">
    <name type="scientific">Sordaria brevicollis</name>
    <dbReference type="NCBI Taxonomy" id="83679"/>
    <lineage>
        <taxon>Eukaryota</taxon>
        <taxon>Fungi</taxon>
        <taxon>Dikarya</taxon>
        <taxon>Ascomycota</taxon>
        <taxon>Pezizomycotina</taxon>
        <taxon>Sordariomycetes</taxon>
        <taxon>Sordariomycetidae</taxon>
        <taxon>Sordariales</taxon>
        <taxon>Sordariaceae</taxon>
        <taxon>Sordaria</taxon>
    </lineage>
</organism>
<evidence type="ECO:0000256" key="3">
    <source>
        <dbReference type="ARBA" id="ARBA00044955"/>
    </source>
</evidence>
<keyword evidence="8" id="KW-1185">Reference proteome</keyword>
<dbReference type="AlphaFoldDB" id="A0AAE0PF52"/>
<dbReference type="Pfam" id="PF01476">
    <property type="entry name" value="LysM"/>
    <property type="match status" value="5"/>
</dbReference>
<feature type="domain" description="LysM" evidence="6">
    <location>
        <begin position="377"/>
        <end position="423"/>
    </location>
</feature>
<gene>
    <name evidence="7" type="ORF">B0T20DRAFT_216105</name>
</gene>